<dbReference type="EMBL" id="BMAW01004887">
    <property type="protein sequence ID" value="GFS91433.1"/>
    <property type="molecule type" value="Genomic_DNA"/>
</dbReference>
<dbReference type="Proteomes" id="UP000887013">
    <property type="component" value="Unassembled WGS sequence"/>
</dbReference>
<accession>A0A8X6N331</accession>
<name>A0A8X6N331_NEPPI</name>
<evidence type="ECO:0000313" key="2">
    <source>
        <dbReference type="Proteomes" id="UP000887013"/>
    </source>
</evidence>
<reference evidence="1" key="1">
    <citation type="submission" date="2020-08" db="EMBL/GenBank/DDBJ databases">
        <title>Multicomponent nature underlies the extraordinary mechanical properties of spider dragline silk.</title>
        <authorList>
            <person name="Kono N."/>
            <person name="Nakamura H."/>
            <person name="Mori M."/>
            <person name="Yoshida Y."/>
            <person name="Ohtoshi R."/>
            <person name="Malay A.D."/>
            <person name="Moran D.A.P."/>
            <person name="Tomita M."/>
            <person name="Numata K."/>
            <person name="Arakawa K."/>
        </authorList>
    </citation>
    <scope>NUCLEOTIDE SEQUENCE</scope>
</reference>
<sequence>MKSLIVNVCPTSIINASCAIVHDFELGYLTLQSRKHAKIKVKVVRFQCPGQKSRNRYVRASFSPVGGRHWPSGRNVPFFLTLRKHHFELTDRITFSY</sequence>
<evidence type="ECO:0000313" key="1">
    <source>
        <dbReference type="EMBL" id="GFS91433.1"/>
    </source>
</evidence>
<keyword evidence="2" id="KW-1185">Reference proteome</keyword>
<organism evidence="1 2">
    <name type="scientific">Nephila pilipes</name>
    <name type="common">Giant wood spider</name>
    <name type="synonym">Nephila maculata</name>
    <dbReference type="NCBI Taxonomy" id="299642"/>
    <lineage>
        <taxon>Eukaryota</taxon>
        <taxon>Metazoa</taxon>
        <taxon>Ecdysozoa</taxon>
        <taxon>Arthropoda</taxon>
        <taxon>Chelicerata</taxon>
        <taxon>Arachnida</taxon>
        <taxon>Araneae</taxon>
        <taxon>Araneomorphae</taxon>
        <taxon>Entelegynae</taxon>
        <taxon>Araneoidea</taxon>
        <taxon>Nephilidae</taxon>
        <taxon>Nephila</taxon>
    </lineage>
</organism>
<proteinExistence type="predicted"/>
<protein>
    <submittedName>
        <fullName evidence="1">Uncharacterized protein</fullName>
    </submittedName>
</protein>
<dbReference type="AlphaFoldDB" id="A0A8X6N331"/>
<comment type="caution">
    <text evidence="1">The sequence shown here is derived from an EMBL/GenBank/DDBJ whole genome shotgun (WGS) entry which is preliminary data.</text>
</comment>
<gene>
    <name evidence="1" type="ORF">NPIL_180881</name>
</gene>